<feature type="compositionally biased region" description="Polar residues" evidence="1">
    <location>
        <begin position="22"/>
        <end position="33"/>
    </location>
</feature>
<organism evidence="2 3">
    <name type="scientific">Mycena indigotica</name>
    <dbReference type="NCBI Taxonomy" id="2126181"/>
    <lineage>
        <taxon>Eukaryota</taxon>
        <taxon>Fungi</taxon>
        <taxon>Dikarya</taxon>
        <taxon>Basidiomycota</taxon>
        <taxon>Agaricomycotina</taxon>
        <taxon>Agaricomycetes</taxon>
        <taxon>Agaricomycetidae</taxon>
        <taxon>Agaricales</taxon>
        <taxon>Marasmiineae</taxon>
        <taxon>Mycenaceae</taxon>
        <taxon>Mycena</taxon>
    </lineage>
</organism>
<feature type="region of interest" description="Disordered" evidence="1">
    <location>
        <begin position="1"/>
        <end position="50"/>
    </location>
</feature>
<gene>
    <name evidence="2" type="ORF">MIND_00873000</name>
</gene>
<reference evidence="2" key="1">
    <citation type="submission" date="2020-05" db="EMBL/GenBank/DDBJ databases">
        <title>Mycena genomes resolve the evolution of fungal bioluminescence.</title>
        <authorList>
            <person name="Tsai I.J."/>
        </authorList>
    </citation>
    <scope>NUCLEOTIDE SEQUENCE</scope>
    <source>
        <strain evidence="2">171206Taipei</strain>
    </source>
</reference>
<name>A0A8H6SHV6_9AGAR</name>
<proteinExistence type="predicted"/>
<keyword evidence="3" id="KW-1185">Reference proteome</keyword>
<sequence length="293" mass="30979">MSTPSRFRMPSLSLPRMRRSRTNSSQISETTLVSSPTSDDATSDDAGKKETALALPTPPSIAKNIFVVSLQTLGSVSRNIPFCTALNGVIEPLLDVLNRLDQSMWNQRALADLAARIDSLRMIVARSEASNGQVVIERLQRELASIQRDLEQAMAQGKVAQFFNSNDDASAISRHNDVLTTIIIDSTFENVSQLSETVHNLRVSQVSSLQQTGQTSQVDAVAFERRIVITGGVGGAGGHGYIGGEGGDGEGPNVDLRTMQANVIMGGVGGVGGNGIHIGGKGGAGAAPVIRYH</sequence>
<evidence type="ECO:0000313" key="3">
    <source>
        <dbReference type="Proteomes" id="UP000636479"/>
    </source>
</evidence>
<comment type="caution">
    <text evidence="2">The sequence shown here is derived from an EMBL/GenBank/DDBJ whole genome shotgun (WGS) entry which is preliminary data.</text>
</comment>
<accession>A0A8H6SHV6</accession>
<dbReference type="GeneID" id="59347905"/>
<evidence type="ECO:0000313" key="2">
    <source>
        <dbReference type="EMBL" id="KAF7299243.1"/>
    </source>
</evidence>
<dbReference type="EMBL" id="JACAZF010000007">
    <property type="protein sequence ID" value="KAF7299243.1"/>
    <property type="molecule type" value="Genomic_DNA"/>
</dbReference>
<evidence type="ECO:0000256" key="1">
    <source>
        <dbReference type="SAM" id="MobiDB-lite"/>
    </source>
</evidence>
<dbReference type="AlphaFoldDB" id="A0A8H6SHV6"/>
<dbReference type="Proteomes" id="UP000636479">
    <property type="component" value="Unassembled WGS sequence"/>
</dbReference>
<protein>
    <submittedName>
        <fullName evidence="2">Uncharacterized protein</fullName>
    </submittedName>
</protein>
<dbReference type="OrthoDB" id="3069255at2759"/>
<dbReference type="RefSeq" id="XP_037218631.1">
    <property type="nucleotide sequence ID" value="XM_037365389.1"/>
</dbReference>